<proteinExistence type="predicted"/>
<dbReference type="InterPro" id="IPR043502">
    <property type="entry name" value="DNA/RNA_pol_sf"/>
</dbReference>
<protein>
    <recommendedName>
        <fullName evidence="1">Reverse transcriptase Ty1/copia-type domain-containing protein</fullName>
    </recommendedName>
</protein>
<name>A0A6G0P3F6_9STRA</name>
<gene>
    <name evidence="2" type="ORF">PF004_g9540</name>
</gene>
<evidence type="ECO:0000313" key="2">
    <source>
        <dbReference type="EMBL" id="KAE9233851.1"/>
    </source>
</evidence>
<dbReference type="SUPFAM" id="SSF56672">
    <property type="entry name" value="DNA/RNA polymerases"/>
    <property type="match status" value="1"/>
</dbReference>
<evidence type="ECO:0000259" key="1">
    <source>
        <dbReference type="Pfam" id="PF07727"/>
    </source>
</evidence>
<reference evidence="2 3" key="1">
    <citation type="submission" date="2018-09" db="EMBL/GenBank/DDBJ databases">
        <title>Genomic investigation of the strawberry pathogen Phytophthora fragariae indicates pathogenicity is determined by transcriptional variation in three key races.</title>
        <authorList>
            <person name="Adams T.M."/>
            <person name="Armitage A.D."/>
            <person name="Sobczyk M.K."/>
            <person name="Bates H.J."/>
            <person name="Dunwell J.M."/>
            <person name="Nellist C.F."/>
            <person name="Harrison R.J."/>
        </authorList>
    </citation>
    <scope>NUCLEOTIDE SEQUENCE [LARGE SCALE GENOMIC DNA]</scope>
    <source>
        <strain evidence="2 3">BC-23</strain>
    </source>
</reference>
<dbReference type="PANTHER" id="PTHR11439:SF440">
    <property type="entry name" value="INTEGRASE CATALYTIC DOMAIN-CONTAINING PROTEIN"/>
    <property type="match status" value="1"/>
</dbReference>
<sequence length="335" mass="37440">MKIGFRSCGTDQCVYLKGSDDNDVYVCLYVDDMIIAAKTSEQIKEIKMALKSAFKLKELGEAKFILGMEIYHDRTTGTLMINQTRYVDDVVIRFNQEDAKAVVNPRETGMKLSKTQSPTTDAEREGMRGNPYRLLIGCLLYITTCTRPKAAIRVLHYLKTTKDFGIVYSGNNGKVGLEAYTDADWGSNLDDRGSVSGDMIRFGGVPVVFKSKYQRTVVLSSAEAEYMTLGLCTQEVLCTRAMFKDLGHEQVGATQVWEDNQDAIALASNAGYNARTKHVNIRHHFIRENVARDIITVDFVGTEDQLADLLTKVLGTKRLKFLVEASGIRLKPAHH</sequence>
<dbReference type="PANTHER" id="PTHR11439">
    <property type="entry name" value="GAG-POL-RELATED RETROTRANSPOSON"/>
    <property type="match status" value="1"/>
</dbReference>
<dbReference type="AlphaFoldDB" id="A0A6G0P3F6"/>
<comment type="caution">
    <text evidence="2">The sequence shown here is derived from an EMBL/GenBank/DDBJ whole genome shotgun (WGS) entry which is preliminary data.</text>
</comment>
<evidence type="ECO:0000313" key="3">
    <source>
        <dbReference type="Proteomes" id="UP000476176"/>
    </source>
</evidence>
<accession>A0A6G0P3F6</accession>
<dbReference type="EMBL" id="QXGC01000471">
    <property type="protein sequence ID" value="KAE9233851.1"/>
    <property type="molecule type" value="Genomic_DNA"/>
</dbReference>
<dbReference type="CDD" id="cd09272">
    <property type="entry name" value="RNase_HI_RT_Ty1"/>
    <property type="match status" value="1"/>
</dbReference>
<dbReference type="Proteomes" id="UP000476176">
    <property type="component" value="Unassembled WGS sequence"/>
</dbReference>
<dbReference type="Pfam" id="PF07727">
    <property type="entry name" value="RVT_2"/>
    <property type="match status" value="1"/>
</dbReference>
<dbReference type="InterPro" id="IPR013103">
    <property type="entry name" value="RVT_2"/>
</dbReference>
<organism evidence="2 3">
    <name type="scientific">Phytophthora fragariae</name>
    <dbReference type="NCBI Taxonomy" id="53985"/>
    <lineage>
        <taxon>Eukaryota</taxon>
        <taxon>Sar</taxon>
        <taxon>Stramenopiles</taxon>
        <taxon>Oomycota</taxon>
        <taxon>Peronosporomycetes</taxon>
        <taxon>Peronosporales</taxon>
        <taxon>Peronosporaceae</taxon>
        <taxon>Phytophthora</taxon>
    </lineage>
</organism>
<feature type="domain" description="Reverse transcriptase Ty1/copia-type" evidence="1">
    <location>
        <begin position="1"/>
        <end position="105"/>
    </location>
</feature>